<accession>A0A194S4Q9</accession>
<evidence type="ECO:0000259" key="5">
    <source>
        <dbReference type="Pfam" id="PF00248"/>
    </source>
</evidence>
<evidence type="ECO:0000256" key="2">
    <source>
        <dbReference type="PIRSR" id="PIRSR000097-1"/>
    </source>
</evidence>
<dbReference type="RefSeq" id="XP_018271621.1">
    <property type="nucleotide sequence ID" value="XM_018412196.1"/>
</dbReference>
<evidence type="ECO:0000256" key="3">
    <source>
        <dbReference type="PIRSR" id="PIRSR000097-2"/>
    </source>
</evidence>
<feature type="site" description="Lowers pKa of active site Tyr" evidence="4">
    <location>
        <position position="80"/>
    </location>
</feature>
<dbReference type="SUPFAM" id="SSF51430">
    <property type="entry name" value="NAD(P)-linked oxidoreductase"/>
    <property type="match status" value="1"/>
</dbReference>
<dbReference type="InterPro" id="IPR023210">
    <property type="entry name" value="NADP_OxRdtase_dom"/>
</dbReference>
<dbReference type="GO" id="GO:0016616">
    <property type="term" value="F:oxidoreductase activity, acting on the CH-OH group of donors, NAD or NADP as acceptor"/>
    <property type="evidence" value="ECO:0007669"/>
    <property type="project" value="UniProtKB-ARBA"/>
</dbReference>
<dbReference type="EMBL" id="KQ474078">
    <property type="protein sequence ID" value="KPV75572.1"/>
    <property type="molecule type" value="Genomic_DNA"/>
</dbReference>
<dbReference type="OMA" id="WPPFLYD"/>
<dbReference type="Gene3D" id="3.20.20.100">
    <property type="entry name" value="NADP-dependent oxidoreductase domain"/>
    <property type="match status" value="1"/>
</dbReference>
<feature type="binding site" evidence="3">
    <location>
        <position position="111"/>
    </location>
    <ligand>
        <name>substrate</name>
    </ligand>
</feature>
<dbReference type="PANTHER" id="PTHR11732">
    <property type="entry name" value="ALDO/KETO REDUCTASE"/>
    <property type="match status" value="1"/>
</dbReference>
<evidence type="ECO:0000313" key="6">
    <source>
        <dbReference type="EMBL" id="KPV75572.1"/>
    </source>
</evidence>
<dbReference type="OrthoDB" id="416253at2759"/>
<dbReference type="PIRSF" id="PIRSF000097">
    <property type="entry name" value="AKR"/>
    <property type="match status" value="1"/>
</dbReference>
<keyword evidence="1" id="KW-0560">Oxidoreductase</keyword>
<sequence>MPAQFIDVPTYKLSHGGSIPAVGLGTWQSKPGEVEHAVEVALKNGYRHIDGAFVYRNEAEVGQGLKASGVPRGDIFLTSKLWCTRHRDVEGAVKTSLANFGTDYLDLYLIHWPVPLNPNGNDPLFPKLEDGSRDKDTEWSINDTWKQMEAVLEKGLVKAIGVSNFSEKMMGKLLSTAKVVPAVNQVELHPYLPQHDLIAYLKSKNIVPQAYSPLGSTDSPLLKDEEIQQIADKHGVSVGTVLISYQVNRGVVVLPKSVTEKRIVDNLRLVKLDDGDMDTLNSLHKTKGKRFIKPDWNVDLGFEDW</sequence>
<dbReference type="InterPro" id="IPR036812">
    <property type="entry name" value="NAD(P)_OxRdtase_dom_sf"/>
</dbReference>
<proteinExistence type="predicted"/>
<dbReference type="InterPro" id="IPR020471">
    <property type="entry name" value="AKR"/>
</dbReference>
<dbReference type="Pfam" id="PF00248">
    <property type="entry name" value="Aldo_ket_red"/>
    <property type="match status" value="1"/>
</dbReference>
<dbReference type="PROSITE" id="PS00798">
    <property type="entry name" value="ALDOKETO_REDUCTASE_1"/>
    <property type="match status" value="1"/>
</dbReference>
<name>A0A194S4Q9_RHOGW</name>
<dbReference type="InterPro" id="IPR018170">
    <property type="entry name" value="Aldo/ket_reductase_CS"/>
</dbReference>
<gene>
    <name evidence="6" type="ORF">RHOBADRAFT_14292</name>
</gene>
<protein>
    <recommendedName>
        <fullName evidence="5">NADP-dependent oxidoreductase domain-containing protein</fullName>
    </recommendedName>
</protein>
<dbReference type="GeneID" id="28972645"/>
<organism evidence="6 7">
    <name type="scientific">Rhodotorula graminis (strain WP1)</name>
    <dbReference type="NCBI Taxonomy" id="578459"/>
    <lineage>
        <taxon>Eukaryota</taxon>
        <taxon>Fungi</taxon>
        <taxon>Dikarya</taxon>
        <taxon>Basidiomycota</taxon>
        <taxon>Pucciniomycotina</taxon>
        <taxon>Microbotryomycetes</taxon>
        <taxon>Sporidiobolales</taxon>
        <taxon>Sporidiobolaceae</taxon>
        <taxon>Rhodotorula</taxon>
    </lineage>
</organism>
<dbReference type="STRING" id="578459.A0A194S4Q9"/>
<feature type="active site" description="Proton donor" evidence="2">
    <location>
        <position position="55"/>
    </location>
</feature>
<evidence type="ECO:0000256" key="4">
    <source>
        <dbReference type="PIRSR" id="PIRSR000097-3"/>
    </source>
</evidence>
<dbReference type="Proteomes" id="UP000053890">
    <property type="component" value="Unassembled WGS sequence"/>
</dbReference>
<evidence type="ECO:0000313" key="7">
    <source>
        <dbReference type="Proteomes" id="UP000053890"/>
    </source>
</evidence>
<reference evidence="6 7" key="1">
    <citation type="journal article" date="2015" name="Front. Microbiol.">
        <title>Genome sequence of the plant growth promoting endophytic yeast Rhodotorula graminis WP1.</title>
        <authorList>
            <person name="Firrincieli A."/>
            <person name="Otillar R."/>
            <person name="Salamov A."/>
            <person name="Schmutz J."/>
            <person name="Khan Z."/>
            <person name="Redman R.S."/>
            <person name="Fleck N.D."/>
            <person name="Lindquist E."/>
            <person name="Grigoriev I.V."/>
            <person name="Doty S.L."/>
        </authorList>
    </citation>
    <scope>NUCLEOTIDE SEQUENCE [LARGE SCALE GENOMIC DNA]</scope>
    <source>
        <strain evidence="6 7">WP1</strain>
    </source>
</reference>
<dbReference type="PROSITE" id="PS00062">
    <property type="entry name" value="ALDOKETO_REDUCTASE_2"/>
    <property type="match status" value="1"/>
</dbReference>
<dbReference type="FunFam" id="3.20.20.100:FF:000002">
    <property type="entry name" value="2,5-diketo-D-gluconic acid reductase A"/>
    <property type="match status" value="1"/>
</dbReference>
<feature type="domain" description="NADP-dependent oxidoreductase" evidence="5">
    <location>
        <begin position="22"/>
        <end position="283"/>
    </location>
</feature>
<dbReference type="AlphaFoldDB" id="A0A194S4Q9"/>
<evidence type="ECO:0000256" key="1">
    <source>
        <dbReference type="ARBA" id="ARBA00023002"/>
    </source>
</evidence>
<keyword evidence="7" id="KW-1185">Reference proteome</keyword>
<dbReference type="PRINTS" id="PR00069">
    <property type="entry name" value="ALDKETRDTASE"/>
</dbReference>